<proteinExistence type="predicted"/>
<protein>
    <submittedName>
        <fullName evidence="2">Uncharacterized protein</fullName>
    </submittedName>
</protein>
<evidence type="ECO:0000256" key="1">
    <source>
        <dbReference type="SAM" id="MobiDB-lite"/>
    </source>
</evidence>
<feature type="region of interest" description="Disordered" evidence="1">
    <location>
        <begin position="94"/>
        <end position="125"/>
    </location>
</feature>
<keyword evidence="3" id="KW-1185">Reference proteome</keyword>
<reference evidence="2 3" key="1">
    <citation type="journal article" date="2014" name="Genome Biol. Evol.">
        <title>Comparative genomics and transcriptomics analyses reveal divergent lifestyle features of nematode endoparasitic fungus Hirsutella minnesotensis.</title>
        <authorList>
            <person name="Lai Y."/>
            <person name="Liu K."/>
            <person name="Zhang X."/>
            <person name="Zhang X."/>
            <person name="Li K."/>
            <person name="Wang N."/>
            <person name="Shu C."/>
            <person name="Wu Y."/>
            <person name="Wang C."/>
            <person name="Bushley K.E."/>
            <person name="Xiang M."/>
            <person name="Liu X."/>
        </authorList>
    </citation>
    <scope>NUCLEOTIDE SEQUENCE [LARGE SCALE GENOMIC DNA]</scope>
    <source>
        <strain evidence="2 3">3608</strain>
    </source>
</reference>
<dbReference type="AlphaFoldDB" id="A0A0F7ZFJ4"/>
<feature type="compositionally biased region" description="Basic and acidic residues" evidence="1">
    <location>
        <begin position="114"/>
        <end position="125"/>
    </location>
</feature>
<sequence>MQDERSNVDREGPASRSPGDHGRVPYGRDGCGRGRGQRAIISRTPCSSGIEILDQNADAAEDASPDILEAEAEQKVCLANAEARLDDVKTRYQARGSHPRVRTRAVGRTSAGNLRDRPIRGADVG</sequence>
<dbReference type="Proteomes" id="UP000054481">
    <property type="component" value="Unassembled WGS sequence"/>
</dbReference>
<evidence type="ECO:0000313" key="2">
    <source>
        <dbReference type="EMBL" id="KJZ69246.1"/>
    </source>
</evidence>
<dbReference type="EMBL" id="KQ030742">
    <property type="protein sequence ID" value="KJZ69246.1"/>
    <property type="molecule type" value="Genomic_DNA"/>
</dbReference>
<accession>A0A0F7ZFJ4</accession>
<organism evidence="2 3">
    <name type="scientific">Hirsutella minnesotensis 3608</name>
    <dbReference type="NCBI Taxonomy" id="1043627"/>
    <lineage>
        <taxon>Eukaryota</taxon>
        <taxon>Fungi</taxon>
        <taxon>Dikarya</taxon>
        <taxon>Ascomycota</taxon>
        <taxon>Pezizomycotina</taxon>
        <taxon>Sordariomycetes</taxon>
        <taxon>Hypocreomycetidae</taxon>
        <taxon>Hypocreales</taxon>
        <taxon>Ophiocordycipitaceae</taxon>
        <taxon>Hirsutella</taxon>
    </lineage>
</organism>
<evidence type="ECO:0000313" key="3">
    <source>
        <dbReference type="Proteomes" id="UP000054481"/>
    </source>
</evidence>
<feature type="compositionally biased region" description="Basic and acidic residues" evidence="1">
    <location>
        <begin position="1"/>
        <end position="23"/>
    </location>
</feature>
<feature type="region of interest" description="Disordered" evidence="1">
    <location>
        <begin position="1"/>
        <end position="37"/>
    </location>
</feature>
<gene>
    <name evidence="2" type="ORF">HIM_11369</name>
</gene>
<name>A0A0F7ZFJ4_9HYPO</name>